<dbReference type="PANTHER" id="PTHR11455">
    <property type="entry name" value="CRYPTOCHROME"/>
    <property type="match status" value="1"/>
</dbReference>
<evidence type="ECO:0000256" key="2">
    <source>
        <dbReference type="ARBA" id="ARBA00022630"/>
    </source>
</evidence>
<dbReference type="Pfam" id="PF00875">
    <property type="entry name" value="DNA_photolyase"/>
    <property type="match status" value="1"/>
</dbReference>
<feature type="site" description="Electron transfer via tryptophanyl radical" evidence="5">
    <location>
        <position position="372"/>
    </location>
</feature>
<dbReference type="GO" id="GO:0003904">
    <property type="term" value="F:deoxyribodipyrimidine photo-lyase activity"/>
    <property type="evidence" value="ECO:0007669"/>
    <property type="project" value="TreeGrafter"/>
</dbReference>
<dbReference type="InterPro" id="IPR036155">
    <property type="entry name" value="Crypto/Photolyase_N_sf"/>
</dbReference>
<evidence type="ECO:0000313" key="8">
    <source>
        <dbReference type="Proteomes" id="UP000469452"/>
    </source>
</evidence>
<dbReference type="SUPFAM" id="SSF48173">
    <property type="entry name" value="Cryptochrome/photolyase FAD-binding domain"/>
    <property type="match status" value="1"/>
</dbReference>
<dbReference type="GO" id="GO:0005634">
    <property type="term" value="C:nucleus"/>
    <property type="evidence" value="ECO:0007669"/>
    <property type="project" value="TreeGrafter"/>
</dbReference>
<sequence length="503" mass="57694">MKDSVVALHWFRKGLRLHDNPALHAAVDAGAKRIYPVYVLEPALEKRDIGINRYTHLLETLVDLDASLRRENSRLFVVQGDDTVDQLEQAFKRWDINLLTFEFDSEPASMALGAKVTDLARTMNIHVVTKCGHTLFHPEEYIAASARHRISFHTYGAFCSLFRAMGPVREPLPVPSLPAATFDDDNAYTVPTLRELTYPPRTAPLLYPGGESHALTRLNDQIVQRAKWVEHFEKPKTSPNALTPSTTVLSPYLSHGSLSVALLFQRLEAITKAAAKPTLPPVSLTGQVLWREFFYLQGATIPHFDSMEVNPVIRQIPWERDVSVISKWRNGQTGFPFIDAIMRQLKAEGWIHHLARHATACFLTRGDLWQHWEEGAKVFELYLVDFDWSLNNGNWQWLSCSHFYFQYFKCYSPVAFGKKTDPQGLYIKRWVPELRHFPEKYIYEPWKAPREAQTMYQCWIGRDYPTPMIEDHAPVSKQNMAKIKVAYANQAGVTSVKKRKADI</sequence>
<dbReference type="Gene3D" id="1.25.40.80">
    <property type="match status" value="1"/>
</dbReference>
<comment type="cofactor">
    <cofactor evidence="4">
        <name>FAD</name>
        <dbReference type="ChEBI" id="CHEBI:57692"/>
    </cofactor>
    <text evidence="4">Binds 1 FAD per subunit.</text>
</comment>
<protein>
    <recommendedName>
        <fullName evidence="6">Photolyase/cryptochrome alpha/beta domain-containing protein</fullName>
    </recommendedName>
</protein>
<feature type="site" description="Electron transfer via tryptophanyl radical" evidence="5">
    <location>
        <position position="318"/>
    </location>
</feature>
<dbReference type="EMBL" id="VJMI01019741">
    <property type="protein sequence ID" value="KAF0706549.1"/>
    <property type="molecule type" value="Genomic_DNA"/>
</dbReference>
<evidence type="ECO:0000259" key="6">
    <source>
        <dbReference type="PROSITE" id="PS51645"/>
    </source>
</evidence>
<feature type="binding site" evidence="4">
    <location>
        <begin position="246"/>
        <end position="250"/>
    </location>
    <ligand>
        <name>FAD</name>
        <dbReference type="ChEBI" id="CHEBI:57692"/>
    </ligand>
</feature>
<comment type="caution">
    <text evidence="7">The sequence shown here is derived from an EMBL/GenBank/DDBJ whole genome shotgun (WGS) entry which is preliminary data.</text>
</comment>
<keyword evidence="2 4" id="KW-0285">Flavoprotein</keyword>
<evidence type="ECO:0000256" key="3">
    <source>
        <dbReference type="ARBA" id="ARBA00022827"/>
    </source>
</evidence>
<dbReference type="SUPFAM" id="SSF52425">
    <property type="entry name" value="Cryptochrome/photolyase, N-terminal domain"/>
    <property type="match status" value="1"/>
</dbReference>
<dbReference type="Pfam" id="PF03441">
    <property type="entry name" value="FAD_binding_7"/>
    <property type="match status" value="1"/>
</dbReference>
<organism evidence="7 8">
    <name type="scientific">Aphanomyces astaci</name>
    <name type="common">Crayfish plague agent</name>
    <dbReference type="NCBI Taxonomy" id="112090"/>
    <lineage>
        <taxon>Eukaryota</taxon>
        <taxon>Sar</taxon>
        <taxon>Stramenopiles</taxon>
        <taxon>Oomycota</taxon>
        <taxon>Saprolegniomycetes</taxon>
        <taxon>Saprolegniales</taxon>
        <taxon>Verrucalvaceae</taxon>
        <taxon>Aphanomyces</taxon>
    </lineage>
</organism>
<gene>
    <name evidence="7" type="ORF">AaE_014051</name>
</gene>
<dbReference type="AlphaFoldDB" id="A0A6A4Z918"/>
<evidence type="ECO:0000256" key="5">
    <source>
        <dbReference type="PIRSR" id="PIRSR602081-2"/>
    </source>
</evidence>
<feature type="site" description="Electron transfer via tryptophanyl radical" evidence="5">
    <location>
        <position position="395"/>
    </location>
</feature>
<dbReference type="GO" id="GO:0003677">
    <property type="term" value="F:DNA binding"/>
    <property type="evidence" value="ECO:0007669"/>
    <property type="project" value="TreeGrafter"/>
</dbReference>
<evidence type="ECO:0000256" key="4">
    <source>
        <dbReference type="PIRSR" id="PIRSR602081-1"/>
    </source>
</evidence>
<dbReference type="Gene3D" id="3.40.50.620">
    <property type="entry name" value="HUPs"/>
    <property type="match status" value="1"/>
</dbReference>
<dbReference type="InterPro" id="IPR005101">
    <property type="entry name" value="Cryptochr/Photolyase_FAD-bd"/>
</dbReference>
<feature type="binding site" evidence="4">
    <location>
        <begin position="385"/>
        <end position="387"/>
    </location>
    <ligand>
        <name>FAD</name>
        <dbReference type="ChEBI" id="CHEBI:57692"/>
    </ligand>
</feature>
<dbReference type="InterPro" id="IPR002081">
    <property type="entry name" value="Cryptochrome/DNA_photolyase_1"/>
</dbReference>
<dbReference type="InterPro" id="IPR036134">
    <property type="entry name" value="Crypto/Photolyase_FAD-like_sf"/>
</dbReference>
<dbReference type="Gene3D" id="1.10.579.10">
    <property type="entry name" value="DNA Cyclobutane Dipyrimidine Photolyase, subunit A, domain 3"/>
    <property type="match status" value="1"/>
</dbReference>
<dbReference type="GO" id="GO:0071949">
    <property type="term" value="F:FAD binding"/>
    <property type="evidence" value="ECO:0007669"/>
    <property type="project" value="TreeGrafter"/>
</dbReference>
<feature type="domain" description="Photolyase/cryptochrome alpha/beta" evidence="6">
    <location>
        <begin position="5"/>
        <end position="135"/>
    </location>
</feature>
<keyword evidence="3 4" id="KW-0274">FAD</keyword>
<feature type="binding site" evidence="4">
    <location>
        <begin position="287"/>
        <end position="294"/>
    </location>
    <ligand>
        <name>FAD</name>
        <dbReference type="ChEBI" id="CHEBI:57692"/>
    </ligand>
</feature>
<dbReference type="VEuPathDB" id="FungiDB:H257_15675"/>
<dbReference type="InterPro" id="IPR014729">
    <property type="entry name" value="Rossmann-like_a/b/a_fold"/>
</dbReference>
<dbReference type="Proteomes" id="UP000469452">
    <property type="component" value="Unassembled WGS sequence"/>
</dbReference>
<name>A0A6A4Z918_APHAT</name>
<evidence type="ECO:0000256" key="1">
    <source>
        <dbReference type="ARBA" id="ARBA00005862"/>
    </source>
</evidence>
<dbReference type="GO" id="GO:0005737">
    <property type="term" value="C:cytoplasm"/>
    <property type="evidence" value="ECO:0007669"/>
    <property type="project" value="TreeGrafter"/>
</dbReference>
<dbReference type="InterPro" id="IPR006050">
    <property type="entry name" value="DNA_photolyase_N"/>
</dbReference>
<comment type="similarity">
    <text evidence="1">Belongs to the DNA photolyase class-1 family.</text>
</comment>
<dbReference type="GO" id="GO:0032922">
    <property type="term" value="P:circadian regulation of gene expression"/>
    <property type="evidence" value="ECO:0007669"/>
    <property type="project" value="TreeGrafter"/>
</dbReference>
<dbReference type="PANTHER" id="PTHR11455:SF9">
    <property type="entry name" value="CRYPTOCHROME CIRCADIAN CLOCK 5 ISOFORM X1"/>
    <property type="match status" value="1"/>
</dbReference>
<reference evidence="7 8" key="1">
    <citation type="submission" date="2019-06" db="EMBL/GenBank/DDBJ databases">
        <title>Genomics analysis of Aphanomyces spp. identifies a new class of oomycete effector associated with host adaptation.</title>
        <authorList>
            <person name="Gaulin E."/>
        </authorList>
    </citation>
    <scope>NUCLEOTIDE SEQUENCE [LARGE SCALE GENOMIC DNA]</scope>
    <source>
        <strain evidence="7 8">E</strain>
    </source>
</reference>
<dbReference type="PROSITE" id="PS51645">
    <property type="entry name" value="PHR_CRY_ALPHA_BETA"/>
    <property type="match status" value="1"/>
</dbReference>
<accession>A0A6A4Z918</accession>
<proteinExistence type="inferred from homology"/>
<dbReference type="GO" id="GO:0043153">
    <property type="term" value="P:entrainment of circadian clock by photoperiod"/>
    <property type="evidence" value="ECO:0007669"/>
    <property type="project" value="TreeGrafter"/>
</dbReference>
<evidence type="ECO:0000313" key="7">
    <source>
        <dbReference type="EMBL" id="KAF0706549.1"/>
    </source>
</evidence>